<proteinExistence type="predicted"/>
<evidence type="ECO:0000313" key="3">
    <source>
        <dbReference type="Proteomes" id="UP000235392"/>
    </source>
</evidence>
<protein>
    <submittedName>
        <fullName evidence="2">Uncharacterized protein</fullName>
    </submittedName>
</protein>
<evidence type="ECO:0000256" key="1">
    <source>
        <dbReference type="SAM" id="MobiDB-lite"/>
    </source>
</evidence>
<comment type="caution">
    <text evidence="2">The sequence shown here is derived from an EMBL/GenBank/DDBJ whole genome shotgun (WGS) entry which is preliminary data.</text>
</comment>
<dbReference type="EMBL" id="PGCI01000782">
    <property type="protein sequence ID" value="PLW16039.1"/>
    <property type="molecule type" value="Genomic_DNA"/>
</dbReference>
<feature type="compositionally biased region" description="Basic and acidic residues" evidence="1">
    <location>
        <begin position="106"/>
        <end position="116"/>
    </location>
</feature>
<gene>
    <name evidence="2" type="ORF">PCASD_20690</name>
</gene>
<accession>A0A2N5SS20</accession>
<dbReference type="Proteomes" id="UP000235392">
    <property type="component" value="Unassembled WGS sequence"/>
</dbReference>
<organism evidence="2 3">
    <name type="scientific">Puccinia coronata f. sp. avenae</name>
    <dbReference type="NCBI Taxonomy" id="200324"/>
    <lineage>
        <taxon>Eukaryota</taxon>
        <taxon>Fungi</taxon>
        <taxon>Dikarya</taxon>
        <taxon>Basidiomycota</taxon>
        <taxon>Pucciniomycotina</taxon>
        <taxon>Pucciniomycetes</taxon>
        <taxon>Pucciniales</taxon>
        <taxon>Pucciniaceae</taxon>
        <taxon>Puccinia</taxon>
    </lineage>
</organism>
<dbReference type="AlphaFoldDB" id="A0A2N5SS20"/>
<feature type="compositionally biased region" description="Acidic residues" evidence="1">
    <location>
        <begin position="92"/>
        <end position="105"/>
    </location>
</feature>
<sequence length="125" mass="14829">MVRMGKFHRKHEYKVILRELRRRLTAHGAMMDEWNKKIGWLWDRCQPDSSQTYKLDWDEMMDHIQRGSPIDPAVFEGVNELREETVLDIDLDDGEDAEGDWIDEMETPHVDQHADANDSNDPEDY</sequence>
<reference evidence="2 3" key="1">
    <citation type="submission" date="2017-11" db="EMBL/GenBank/DDBJ databases">
        <title>De novo assembly and phasing of dikaryotic genomes from two isolates of Puccinia coronata f. sp. avenae, the causal agent of oat crown rust.</title>
        <authorList>
            <person name="Miller M.E."/>
            <person name="Zhang Y."/>
            <person name="Omidvar V."/>
            <person name="Sperschneider J."/>
            <person name="Schwessinger B."/>
            <person name="Raley C."/>
            <person name="Palmer J.M."/>
            <person name="Garnica D."/>
            <person name="Upadhyaya N."/>
            <person name="Rathjen J."/>
            <person name="Taylor J.M."/>
            <person name="Park R.F."/>
            <person name="Dodds P.N."/>
            <person name="Hirsch C.D."/>
            <person name="Kianian S.F."/>
            <person name="Figueroa M."/>
        </authorList>
    </citation>
    <scope>NUCLEOTIDE SEQUENCE [LARGE SCALE GENOMIC DNA]</scope>
    <source>
        <strain evidence="2">12SD80</strain>
    </source>
</reference>
<feature type="region of interest" description="Disordered" evidence="1">
    <location>
        <begin position="92"/>
        <end position="125"/>
    </location>
</feature>
<evidence type="ECO:0000313" key="2">
    <source>
        <dbReference type="EMBL" id="PLW16039.1"/>
    </source>
</evidence>
<name>A0A2N5SS20_9BASI</name>